<dbReference type="Pfam" id="PF00078">
    <property type="entry name" value="RVT_1"/>
    <property type="match status" value="1"/>
</dbReference>
<evidence type="ECO:0000256" key="3">
    <source>
        <dbReference type="ARBA" id="ARBA00023268"/>
    </source>
</evidence>
<organism evidence="7 8">
    <name type="scientific">Latimeria chalumnae</name>
    <name type="common">Coelacanth</name>
    <dbReference type="NCBI Taxonomy" id="7897"/>
    <lineage>
        <taxon>Eukaryota</taxon>
        <taxon>Metazoa</taxon>
        <taxon>Chordata</taxon>
        <taxon>Craniata</taxon>
        <taxon>Vertebrata</taxon>
        <taxon>Euteleostomi</taxon>
        <taxon>Coelacanthiformes</taxon>
        <taxon>Coelacanthidae</taxon>
        <taxon>Latimeria</taxon>
    </lineage>
</organism>
<evidence type="ECO:0000256" key="1">
    <source>
        <dbReference type="ARBA" id="ARBA00010879"/>
    </source>
</evidence>
<dbReference type="FunFam" id="3.30.70.270:FF:000020">
    <property type="entry name" value="Transposon Tf2-6 polyprotein-like Protein"/>
    <property type="match status" value="1"/>
</dbReference>
<dbReference type="EMBL" id="AFYH01177352">
    <property type="status" value="NOT_ANNOTATED_CDS"/>
    <property type="molecule type" value="Genomic_DNA"/>
</dbReference>
<dbReference type="OMA" id="NSPTICH"/>
<reference evidence="7" key="2">
    <citation type="submission" date="2025-08" db="UniProtKB">
        <authorList>
            <consortium name="Ensembl"/>
        </authorList>
    </citation>
    <scope>IDENTIFICATION</scope>
</reference>
<dbReference type="PANTHER" id="PTHR37984">
    <property type="entry name" value="PROTEIN CBG26694"/>
    <property type="match status" value="1"/>
</dbReference>
<dbReference type="InterPro" id="IPR050951">
    <property type="entry name" value="Retrovirus_Pol_polyprotein"/>
</dbReference>
<dbReference type="InterPro" id="IPR001584">
    <property type="entry name" value="Integrase_cat-core"/>
</dbReference>
<accession>H3A7L4</accession>
<dbReference type="InterPro" id="IPR043128">
    <property type="entry name" value="Rev_trsase/Diguanyl_cyclase"/>
</dbReference>
<dbReference type="Gene3D" id="3.30.70.270">
    <property type="match status" value="2"/>
</dbReference>
<dbReference type="Proteomes" id="UP000008672">
    <property type="component" value="Unassembled WGS sequence"/>
</dbReference>
<evidence type="ECO:0000313" key="7">
    <source>
        <dbReference type="Ensembl" id="ENSLACP00000005635.1"/>
    </source>
</evidence>
<dbReference type="GO" id="GO:0003676">
    <property type="term" value="F:nucleic acid binding"/>
    <property type="evidence" value="ECO:0007669"/>
    <property type="project" value="InterPro"/>
</dbReference>
<sequence length="628" mass="71344">ISNGFWSIPLHEDCQYKFAFTFQHTQYTWTCLLQGFHNSPSIFHFHMKVTLSSFSQPKLLLQYVDDLLIATETREEHLKLLDELLKLLSAAGLKVNPRKAQLLKQVSFLGITIGVDGRTPNQHKVEVIRELPLPNSDATLRSFPGLVSYSKEFIPGFAQLSKPLYDLLKKGTERKWTEPHTEAVSTLKQRLMTAPALINPDLTAPFHLEVTATEMALATVLAQEQHHVKHPIAYASRVLTPVGQNYTLCEKNLLATFWVVKHATYIVGLNPIILHTSHMPTDFLLSQRIKEGGVSNARLTHWSLLLQDRDIAIQRYYLEGKAHTGFGIHYRKPNEFEWSSIMRSCTLHSGQYAELAAIIDIREVIKCLKQGSPLREGPPYRNYKRNLCLTSDGVIPQQQHLRQEIYSVHDTPTGRHQGQEKTYQRMQTVGWWPSIGKNIQDYCNNCLVCAQDNPSPCKRNALLHPQWAEGPWTQIQIDFIGPLSPTARGNKFVLVVTDLVEAFPVKNCTVQATAKALLEQLFTRWGLPLSIDSDQGTHFTGKVLQDALQLLGVAQKFDISYHPQSSGQVDRLNRQIKTMFRKYVAVNGKNWDQFLPLLLMCIRATPSSASKVTPYEVMTGRQMRLPEH</sequence>
<dbReference type="EMBL" id="AFYH01177351">
    <property type="status" value="NOT_ANNOTATED_CDS"/>
    <property type="molecule type" value="Genomic_DNA"/>
</dbReference>
<dbReference type="Gene3D" id="3.30.420.10">
    <property type="entry name" value="Ribonuclease H-like superfamily/Ribonuclease H"/>
    <property type="match status" value="1"/>
</dbReference>
<dbReference type="InterPro" id="IPR041577">
    <property type="entry name" value="RT_RNaseH_2"/>
</dbReference>
<evidence type="ECO:0000256" key="2">
    <source>
        <dbReference type="ARBA" id="ARBA00012180"/>
    </source>
</evidence>
<dbReference type="EC" id="3.1.26.4" evidence="2"/>
<dbReference type="GeneTree" id="ENSGT01140000282569"/>
<dbReference type="InterPro" id="IPR043502">
    <property type="entry name" value="DNA/RNA_pol_sf"/>
</dbReference>
<evidence type="ECO:0000259" key="5">
    <source>
        <dbReference type="PROSITE" id="PS50878"/>
    </source>
</evidence>
<dbReference type="PANTHER" id="PTHR37984:SF5">
    <property type="entry name" value="PROTEIN NYNRIN-LIKE"/>
    <property type="match status" value="1"/>
</dbReference>
<evidence type="ECO:0000313" key="8">
    <source>
        <dbReference type="Proteomes" id="UP000008672"/>
    </source>
</evidence>
<dbReference type="Pfam" id="PF17921">
    <property type="entry name" value="Integrase_H2C2"/>
    <property type="match status" value="1"/>
</dbReference>
<dbReference type="Ensembl" id="ENSLACT00000005684.1">
    <property type="protein sequence ID" value="ENSLACP00000005635.1"/>
    <property type="gene ID" value="ENSLACG00000005007.1"/>
</dbReference>
<dbReference type="GO" id="GO:0004523">
    <property type="term" value="F:RNA-DNA hybrid ribonuclease activity"/>
    <property type="evidence" value="ECO:0007669"/>
    <property type="project" value="UniProtKB-EC"/>
</dbReference>
<dbReference type="Gene3D" id="1.10.340.70">
    <property type="match status" value="1"/>
</dbReference>
<dbReference type="Gene3D" id="3.10.10.10">
    <property type="entry name" value="HIV Type 1 Reverse Transcriptase, subunit A, domain 1"/>
    <property type="match status" value="1"/>
</dbReference>
<dbReference type="SUPFAM" id="SSF56672">
    <property type="entry name" value="DNA/RNA polymerases"/>
    <property type="match status" value="1"/>
</dbReference>
<dbReference type="InterPro" id="IPR041588">
    <property type="entry name" value="Integrase_H2C2"/>
</dbReference>
<keyword evidence="3" id="KW-0511">Multifunctional enzyme</keyword>
<comment type="similarity">
    <text evidence="1">Belongs to the beta type-B retroviral polymerase family. HERV class-II K(HML-2) pol subfamily.</text>
</comment>
<keyword evidence="8" id="KW-1185">Reference proteome</keyword>
<reference evidence="8" key="1">
    <citation type="submission" date="2011-08" db="EMBL/GenBank/DDBJ databases">
        <title>The draft genome of Latimeria chalumnae.</title>
        <authorList>
            <person name="Di Palma F."/>
            <person name="Alfoldi J."/>
            <person name="Johnson J."/>
            <person name="Berlin A."/>
            <person name="Gnerre S."/>
            <person name="Jaffe D."/>
            <person name="MacCallum I."/>
            <person name="Young S."/>
            <person name="Walker B.J."/>
            <person name="Lander E."/>
            <person name="Lindblad-Toh K."/>
        </authorList>
    </citation>
    <scope>NUCLEOTIDE SEQUENCE [LARGE SCALE GENOMIC DNA]</scope>
    <source>
        <strain evidence="8">Wild caught</strain>
    </source>
</reference>
<dbReference type="PROSITE" id="PS50878">
    <property type="entry name" value="RT_POL"/>
    <property type="match status" value="1"/>
</dbReference>
<dbReference type="PROSITE" id="PS50994">
    <property type="entry name" value="INTEGRASE"/>
    <property type="match status" value="1"/>
</dbReference>
<evidence type="ECO:0000259" key="6">
    <source>
        <dbReference type="PROSITE" id="PS50994"/>
    </source>
</evidence>
<protein>
    <recommendedName>
        <fullName evidence="4">Gypsy retrotransposon integrase-like protein 1</fullName>
        <ecNumber evidence="2">3.1.26.4</ecNumber>
    </recommendedName>
</protein>
<dbReference type="HOGENOM" id="CLU_000384_9_5_1"/>
<reference evidence="7" key="3">
    <citation type="submission" date="2025-09" db="UniProtKB">
        <authorList>
            <consortium name="Ensembl"/>
        </authorList>
    </citation>
    <scope>IDENTIFICATION</scope>
</reference>
<evidence type="ECO:0000256" key="4">
    <source>
        <dbReference type="ARBA" id="ARBA00039658"/>
    </source>
</evidence>
<dbReference type="InterPro" id="IPR036397">
    <property type="entry name" value="RNaseH_sf"/>
</dbReference>
<dbReference type="AlphaFoldDB" id="H3A7L4"/>
<feature type="domain" description="Integrase catalytic" evidence="6">
    <location>
        <begin position="467"/>
        <end position="622"/>
    </location>
</feature>
<name>H3A7L4_LATCH</name>
<dbReference type="Gene3D" id="3.10.20.370">
    <property type="match status" value="1"/>
</dbReference>
<proteinExistence type="inferred from homology"/>
<dbReference type="SUPFAM" id="SSF53098">
    <property type="entry name" value="Ribonuclease H-like"/>
    <property type="match status" value="1"/>
</dbReference>
<feature type="domain" description="Reverse transcriptase" evidence="5">
    <location>
        <begin position="1"/>
        <end position="113"/>
    </location>
</feature>
<dbReference type="Pfam" id="PF17919">
    <property type="entry name" value="RT_RNaseH_2"/>
    <property type="match status" value="1"/>
</dbReference>
<dbReference type="GO" id="GO:0015074">
    <property type="term" value="P:DNA integration"/>
    <property type="evidence" value="ECO:0007669"/>
    <property type="project" value="InterPro"/>
</dbReference>
<dbReference type="InterPro" id="IPR012337">
    <property type="entry name" value="RNaseH-like_sf"/>
</dbReference>
<dbReference type="InterPro" id="IPR000477">
    <property type="entry name" value="RT_dom"/>
</dbReference>